<accession>A0ABQ7U8Z3</accession>
<comment type="caution">
    <text evidence="1">The sequence shown here is derived from an EMBL/GenBank/DDBJ whole genome shotgun (WGS) entry which is preliminary data.</text>
</comment>
<name>A0ABQ7U8Z3_SOLTU</name>
<protein>
    <submittedName>
        <fullName evidence="1">Uncharacterized protein</fullName>
    </submittedName>
</protein>
<dbReference type="Proteomes" id="UP000826656">
    <property type="component" value="Unassembled WGS sequence"/>
</dbReference>
<gene>
    <name evidence="1" type="ORF">KY290_031370</name>
</gene>
<evidence type="ECO:0000313" key="1">
    <source>
        <dbReference type="EMBL" id="KAH0743377.1"/>
    </source>
</evidence>
<organism evidence="1 2">
    <name type="scientific">Solanum tuberosum</name>
    <name type="common">Potato</name>
    <dbReference type="NCBI Taxonomy" id="4113"/>
    <lineage>
        <taxon>Eukaryota</taxon>
        <taxon>Viridiplantae</taxon>
        <taxon>Streptophyta</taxon>
        <taxon>Embryophyta</taxon>
        <taxon>Tracheophyta</taxon>
        <taxon>Spermatophyta</taxon>
        <taxon>Magnoliopsida</taxon>
        <taxon>eudicotyledons</taxon>
        <taxon>Gunneridae</taxon>
        <taxon>Pentapetalae</taxon>
        <taxon>asterids</taxon>
        <taxon>lamiids</taxon>
        <taxon>Solanales</taxon>
        <taxon>Solanaceae</taxon>
        <taxon>Solanoideae</taxon>
        <taxon>Solaneae</taxon>
        <taxon>Solanum</taxon>
    </lineage>
</organism>
<keyword evidence="2" id="KW-1185">Reference proteome</keyword>
<evidence type="ECO:0000313" key="2">
    <source>
        <dbReference type="Proteomes" id="UP000826656"/>
    </source>
</evidence>
<dbReference type="EMBL" id="JAIVGD010000023">
    <property type="protein sequence ID" value="KAH0743377.1"/>
    <property type="molecule type" value="Genomic_DNA"/>
</dbReference>
<sequence length="92" mass="10736">MQARYPYGRMPIMHFCSNRGVVEQENGHRKREHPWLTSHNPVNNRLYHPSYAAKGLPVDPYLRMLKENPDFLKIASKSEADSKNKVVMDLNN</sequence>
<proteinExistence type="predicted"/>
<reference evidence="1 2" key="1">
    <citation type="journal article" date="2021" name="bioRxiv">
        <title>Chromosome-scale and haplotype-resolved genome assembly of a tetraploid potato cultivar.</title>
        <authorList>
            <person name="Sun H."/>
            <person name="Jiao W.-B."/>
            <person name="Krause K."/>
            <person name="Campoy J.A."/>
            <person name="Goel M."/>
            <person name="Folz-Donahue K."/>
            <person name="Kukat C."/>
            <person name="Huettel B."/>
            <person name="Schneeberger K."/>
        </authorList>
    </citation>
    <scope>NUCLEOTIDE SEQUENCE [LARGE SCALE GENOMIC DNA]</scope>
    <source>
        <strain evidence="1">SolTubOtavaFocal</strain>
        <tissue evidence="1">Leaves</tissue>
    </source>
</reference>